<dbReference type="PANTHER" id="PTHR43155:SF2">
    <property type="entry name" value="CYCLIC DI-GMP PHOSPHODIESTERASE PA4108"/>
    <property type="match status" value="1"/>
</dbReference>
<keyword evidence="3" id="KW-1185">Reference proteome</keyword>
<evidence type="ECO:0000259" key="1">
    <source>
        <dbReference type="PROSITE" id="PS51832"/>
    </source>
</evidence>
<protein>
    <submittedName>
        <fullName evidence="2">HDIG domain protein</fullName>
    </submittedName>
</protein>
<accession>B8CN93</accession>
<dbReference type="HOGENOM" id="CLU_000445_92_1_6"/>
<dbReference type="STRING" id="225849.swp_1970"/>
<proteinExistence type="predicted"/>
<dbReference type="Proteomes" id="UP000000753">
    <property type="component" value="Chromosome"/>
</dbReference>
<dbReference type="Pfam" id="PF13487">
    <property type="entry name" value="HD_5"/>
    <property type="match status" value="1"/>
</dbReference>
<dbReference type="eggNOG" id="COG2206">
    <property type="taxonomic scope" value="Bacteria"/>
</dbReference>
<gene>
    <name evidence="2" type="ordered locus">swp_1970</name>
</gene>
<dbReference type="SUPFAM" id="SSF109604">
    <property type="entry name" value="HD-domain/PDEase-like"/>
    <property type="match status" value="1"/>
</dbReference>
<feature type="domain" description="HD-GYP" evidence="1">
    <location>
        <begin position="133"/>
        <end position="326"/>
    </location>
</feature>
<dbReference type="PANTHER" id="PTHR43155">
    <property type="entry name" value="CYCLIC DI-GMP PHOSPHODIESTERASE PA4108-RELATED"/>
    <property type="match status" value="1"/>
</dbReference>
<dbReference type="Pfam" id="PF11871">
    <property type="entry name" value="DUF3391"/>
    <property type="match status" value="1"/>
</dbReference>
<name>B8CN93_SHEPW</name>
<dbReference type="PROSITE" id="PS51832">
    <property type="entry name" value="HD_GYP"/>
    <property type="match status" value="1"/>
</dbReference>
<dbReference type="CDD" id="cd00077">
    <property type="entry name" value="HDc"/>
    <property type="match status" value="1"/>
</dbReference>
<dbReference type="InterPro" id="IPR003607">
    <property type="entry name" value="HD/PDEase_dom"/>
</dbReference>
<dbReference type="InterPro" id="IPR021812">
    <property type="entry name" value="DUF3391"/>
</dbReference>
<reference evidence="2 3" key="1">
    <citation type="journal article" date="2008" name="PLoS ONE">
        <title>Environmental adaptation: genomic analysis of the piezotolerant and psychrotolerant deep-sea iron reducing bacterium Shewanella piezotolerans WP3.</title>
        <authorList>
            <person name="Wang F."/>
            <person name="Wang J."/>
            <person name="Jian H."/>
            <person name="Zhang B."/>
            <person name="Li S."/>
            <person name="Wang F."/>
            <person name="Zeng X."/>
            <person name="Gao L."/>
            <person name="Bartlett D.H."/>
            <person name="Yu J."/>
            <person name="Hu S."/>
            <person name="Xiao X."/>
        </authorList>
    </citation>
    <scope>NUCLEOTIDE SEQUENCE [LARGE SCALE GENOMIC DNA]</scope>
    <source>
        <strain evidence="3">WP3 / JCM 13877</strain>
    </source>
</reference>
<dbReference type="AlphaFoldDB" id="B8CN93"/>
<dbReference type="GO" id="GO:0008081">
    <property type="term" value="F:phosphoric diester hydrolase activity"/>
    <property type="evidence" value="ECO:0007669"/>
    <property type="project" value="UniProtKB-ARBA"/>
</dbReference>
<dbReference type="OrthoDB" id="9764808at2"/>
<evidence type="ECO:0000313" key="2">
    <source>
        <dbReference type="EMBL" id="ACJ28727.1"/>
    </source>
</evidence>
<sequence>MSKDVRIPLSKLCIGLTIKLPLSWTQHPFLFNQFDIENQSQIELIKSLNIAYVYLIAGKALLASTQEQQVKVIVEKSAEEFAQERLASLRKSIRMSQQRFQKNGLECRSAFSKIAAEPEGAYRSAATLVESMMDHIKETSTPHLALVSSNEDDSGTEHGISIAVLSMMLGCSLGCTDSELRDIAMGAVFHDIGKRKVPDVIRRKKGNLSDHEVNFLKMHPKFGFDMMTKQDLFPKAVLDIVLHHHEWADGSGYPDGLKDPQIPLTTQIVALANDFEQLLKFGHGRSPQVALGYLFKNRAGKHAPSLISALVKVLGIYPPGTLVQLSNGQIAKVLITTETVKQPHVIACDENGDNAVLRYLVEEGILISKVLKVDELGTGALKVLDPSADISFYFSSM</sequence>
<organism evidence="2 3">
    <name type="scientific">Shewanella piezotolerans (strain WP3 / JCM 13877)</name>
    <dbReference type="NCBI Taxonomy" id="225849"/>
    <lineage>
        <taxon>Bacteria</taxon>
        <taxon>Pseudomonadati</taxon>
        <taxon>Pseudomonadota</taxon>
        <taxon>Gammaproteobacteria</taxon>
        <taxon>Alteromonadales</taxon>
        <taxon>Shewanellaceae</taxon>
        <taxon>Shewanella</taxon>
    </lineage>
</organism>
<dbReference type="RefSeq" id="WP_020912102.1">
    <property type="nucleotide sequence ID" value="NC_011566.1"/>
</dbReference>
<dbReference type="InterPro" id="IPR037522">
    <property type="entry name" value="HD_GYP_dom"/>
</dbReference>
<dbReference type="Gene3D" id="1.10.3210.10">
    <property type="entry name" value="Hypothetical protein af1432"/>
    <property type="match status" value="1"/>
</dbReference>
<dbReference type="KEGG" id="swp:swp_1970"/>
<dbReference type="EMBL" id="CP000472">
    <property type="protein sequence ID" value="ACJ28727.1"/>
    <property type="molecule type" value="Genomic_DNA"/>
</dbReference>
<evidence type="ECO:0000313" key="3">
    <source>
        <dbReference type="Proteomes" id="UP000000753"/>
    </source>
</evidence>